<keyword evidence="1" id="KW-0732">Signal</keyword>
<dbReference type="AlphaFoldDB" id="A0A2P6Q6D1"/>
<dbReference type="Proteomes" id="UP000238479">
    <property type="component" value="Chromosome 5"/>
</dbReference>
<name>A0A2P6Q6D1_ROSCH</name>
<comment type="caution">
    <text evidence="2">The sequence shown here is derived from an EMBL/GenBank/DDBJ whole genome shotgun (WGS) entry which is preliminary data.</text>
</comment>
<organism evidence="2 3">
    <name type="scientific">Rosa chinensis</name>
    <name type="common">China rose</name>
    <dbReference type="NCBI Taxonomy" id="74649"/>
    <lineage>
        <taxon>Eukaryota</taxon>
        <taxon>Viridiplantae</taxon>
        <taxon>Streptophyta</taxon>
        <taxon>Embryophyta</taxon>
        <taxon>Tracheophyta</taxon>
        <taxon>Spermatophyta</taxon>
        <taxon>Magnoliopsida</taxon>
        <taxon>eudicotyledons</taxon>
        <taxon>Gunneridae</taxon>
        <taxon>Pentapetalae</taxon>
        <taxon>rosids</taxon>
        <taxon>fabids</taxon>
        <taxon>Rosales</taxon>
        <taxon>Rosaceae</taxon>
        <taxon>Rosoideae</taxon>
        <taxon>Rosoideae incertae sedis</taxon>
        <taxon>Rosa</taxon>
    </lineage>
</organism>
<reference evidence="2 3" key="1">
    <citation type="journal article" date="2018" name="Nat. Genet.">
        <title>The Rosa genome provides new insights in the design of modern roses.</title>
        <authorList>
            <person name="Bendahmane M."/>
        </authorList>
    </citation>
    <scope>NUCLEOTIDE SEQUENCE [LARGE SCALE GENOMIC DNA]</scope>
    <source>
        <strain evidence="3">cv. Old Blush</strain>
    </source>
</reference>
<protein>
    <submittedName>
        <fullName evidence="2">Uncharacterized protein</fullName>
    </submittedName>
</protein>
<dbReference type="STRING" id="74649.A0A2P6Q6D1"/>
<gene>
    <name evidence="2" type="ORF">RchiOBHm_Chr5g0016971</name>
</gene>
<feature type="signal peptide" evidence="1">
    <location>
        <begin position="1"/>
        <end position="18"/>
    </location>
</feature>
<feature type="chain" id="PRO_5015168817" evidence="1">
    <location>
        <begin position="19"/>
        <end position="130"/>
    </location>
</feature>
<evidence type="ECO:0000313" key="3">
    <source>
        <dbReference type="Proteomes" id="UP000238479"/>
    </source>
</evidence>
<evidence type="ECO:0000313" key="2">
    <source>
        <dbReference type="EMBL" id="PRQ29730.1"/>
    </source>
</evidence>
<dbReference type="EMBL" id="PDCK01000043">
    <property type="protein sequence ID" value="PRQ29730.1"/>
    <property type="molecule type" value="Genomic_DNA"/>
</dbReference>
<dbReference type="Gramene" id="PRQ29730">
    <property type="protein sequence ID" value="PRQ29730"/>
    <property type="gene ID" value="RchiOBHm_Chr5g0016971"/>
</dbReference>
<evidence type="ECO:0000256" key="1">
    <source>
        <dbReference type="SAM" id="SignalP"/>
    </source>
</evidence>
<accession>A0A2P6Q6D1</accession>
<proteinExistence type="predicted"/>
<dbReference type="PANTHER" id="PTHR36058:SF1">
    <property type="entry name" value="NUCLEOPHOSMIN"/>
    <property type="match status" value="1"/>
</dbReference>
<dbReference type="PANTHER" id="PTHR36058">
    <property type="entry name" value="NUCLEOPHOSMIN"/>
    <property type="match status" value="1"/>
</dbReference>
<sequence>MSCCYVMLCLDTLHLWLGKLDYLPKLCRICTVLYLVFPRVCEKLAAQLHHQVENKRAEVEPKKISEYQIIEITENVCNLKKAEVDWILLIDIVEQGDKLQLLLALETTLNVWFQIFHWLLFCDIASCLFL</sequence>
<keyword evidence="3" id="KW-1185">Reference proteome</keyword>